<dbReference type="EnsemblPlants" id="LPERR08G06080.2">
    <property type="protein sequence ID" value="LPERR08G06080.2"/>
    <property type="gene ID" value="LPERR08G06080"/>
</dbReference>
<dbReference type="Proteomes" id="UP000032180">
    <property type="component" value="Chromosome 8"/>
</dbReference>
<evidence type="ECO:0000313" key="2">
    <source>
        <dbReference type="EnsemblPlants" id="LPERR08G06080.2"/>
    </source>
</evidence>
<feature type="region of interest" description="Disordered" evidence="1">
    <location>
        <begin position="122"/>
        <end position="174"/>
    </location>
</feature>
<dbReference type="STRING" id="77586.A0A0D9X5K3"/>
<reference evidence="2" key="3">
    <citation type="submission" date="2015-04" db="UniProtKB">
        <authorList>
            <consortium name="EnsemblPlants"/>
        </authorList>
    </citation>
    <scope>IDENTIFICATION</scope>
</reference>
<feature type="compositionally biased region" description="Acidic residues" evidence="1">
    <location>
        <begin position="143"/>
        <end position="165"/>
    </location>
</feature>
<evidence type="ECO:0000256" key="1">
    <source>
        <dbReference type="SAM" id="MobiDB-lite"/>
    </source>
</evidence>
<name>A0A0D9X5K3_9ORYZ</name>
<feature type="region of interest" description="Disordered" evidence="1">
    <location>
        <begin position="1"/>
        <end position="44"/>
    </location>
</feature>
<accession>A0A0D9X5K3</accession>
<dbReference type="AlphaFoldDB" id="A0A0D9X5K3"/>
<dbReference type="Gramene" id="LPERR08G06080.2">
    <property type="protein sequence ID" value="LPERR08G06080.2"/>
    <property type="gene ID" value="LPERR08G06080"/>
</dbReference>
<evidence type="ECO:0000313" key="3">
    <source>
        <dbReference type="Proteomes" id="UP000032180"/>
    </source>
</evidence>
<dbReference type="HOGENOM" id="CLU_1374018_0_0_1"/>
<reference evidence="3" key="2">
    <citation type="submission" date="2013-12" db="EMBL/GenBank/DDBJ databases">
        <authorList>
            <person name="Yu Y."/>
            <person name="Lee S."/>
            <person name="de Baynast K."/>
            <person name="Wissotski M."/>
            <person name="Liu L."/>
            <person name="Talag J."/>
            <person name="Goicoechea J."/>
            <person name="Angelova A."/>
            <person name="Jetty R."/>
            <person name="Kudrna D."/>
            <person name="Golser W."/>
            <person name="Rivera L."/>
            <person name="Zhang J."/>
            <person name="Wing R."/>
        </authorList>
    </citation>
    <scope>NUCLEOTIDE SEQUENCE</scope>
</reference>
<sequence length="199" mass="21685">MALDAPTIASLPSDGAGLRPSAVANDDTQQNGLSYEGNDRQRKGKDCWQEAIHGGGSGGGDETAMVECLELIEQPVPSRTMMCRAFDSQISNRGTDSVMDTYLDNPFQHYEHVGVNEEDRYSIGSDISDSDSDETNADHEYVPGEEEDEEDDNDGDDSTDSDDEEWATKDAECDDQTPVLAYPLFFTHKAAILGGHVIV</sequence>
<organism evidence="2 3">
    <name type="scientific">Leersia perrieri</name>
    <dbReference type="NCBI Taxonomy" id="77586"/>
    <lineage>
        <taxon>Eukaryota</taxon>
        <taxon>Viridiplantae</taxon>
        <taxon>Streptophyta</taxon>
        <taxon>Embryophyta</taxon>
        <taxon>Tracheophyta</taxon>
        <taxon>Spermatophyta</taxon>
        <taxon>Magnoliopsida</taxon>
        <taxon>Liliopsida</taxon>
        <taxon>Poales</taxon>
        <taxon>Poaceae</taxon>
        <taxon>BOP clade</taxon>
        <taxon>Oryzoideae</taxon>
        <taxon>Oryzeae</taxon>
        <taxon>Oryzinae</taxon>
        <taxon>Leersia</taxon>
    </lineage>
</organism>
<keyword evidence="3" id="KW-1185">Reference proteome</keyword>
<proteinExistence type="predicted"/>
<reference evidence="2 3" key="1">
    <citation type="submission" date="2012-08" db="EMBL/GenBank/DDBJ databases">
        <title>Oryza genome evolution.</title>
        <authorList>
            <person name="Wing R.A."/>
        </authorList>
    </citation>
    <scope>NUCLEOTIDE SEQUENCE</scope>
</reference>
<protein>
    <submittedName>
        <fullName evidence="2">Uncharacterized protein</fullName>
    </submittedName>
</protein>